<keyword evidence="2" id="KW-1185">Reference proteome</keyword>
<protein>
    <recommendedName>
        <fullName evidence="3">DUF1127 domain-containing protein</fullName>
    </recommendedName>
</protein>
<evidence type="ECO:0008006" key="3">
    <source>
        <dbReference type="Google" id="ProtNLM"/>
    </source>
</evidence>
<sequence>MTSFTTNIRDFAPTKLRPIGERIMGFLIRVAENSPNYRAIQHYNAMSDAELAELGMTRADVVHRIFGARMGL</sequence>
<name>A0A543KDC1_9RHOB</name>
<accession>A0A543KDC1</accession>
<evidence type="ECO:0000313" key="2">
    <source>
        <dbReference type="Proteomes" id="UP000320582"/>
    </source>
</evidence>
<evidence type="ECO:0000313" key="1">
    <source>
        <dbReference type="EMBL" id="TQM93073.1"/>
    </source>
</evidence>
<dbReference type="AlphaFoldDB" id="A0A543KDC1"/>
<comment type="caution">
    <text evidence="1">The sequence shown here is derived from an EMBL/GenBank/DDBJ whole genome shotgun (WGS) entry which is preliminary data.</text>
</comment>
<organism evidence="1 2">
    <name type="scientific">Roseinatronobacter monicus</name>
    <dbReference type="NCBI Taxonomy" id="393481"/>
    <lineage>
        <taxon>Bacteria</taxon>
        <taxon>Pseudomonadati</taxon>
        <taxon>Pseudomonadota</taxon>
        <taxon>Alphaproteobacteria</taxon>
        <taxon>Rhodobacterales</taxon>
        <taxon>Paracoccaceae</taxon>
        <taxon>Roseinatronobacter</taxon>
    </lineage>
</organism>
<reference evidence="1 2" key="1">
    <citation type="submission" date="2019-06" db="EMBL/GenBank/DDBJ databases">
        <title>Genomic Encyclopedia of Archaeal and Bacterial Type Strains, Phase II (KMG-II): from individual species to whole genera.</title>
        <authorList>
            <person name="Goeker M."/>
        </authorList>
    </citation>
    <scope>NUCLEOTIDE SEQUENCE [LARGE SCALE GENOMIC DNA]</scope>
    <source>
        <strain evidence="1 2">DSM 18423</strain>
    </source>
</reference>
<dbReference type="Proteomes" id="UP000320582">
    <property type="component" value="Unassembled WGS sequence"/>
</dbReference>
<dbReference type="OrthoDB" id="7867799at2"/>
<dbReference type="EMBL" id="VFPT01000001">
    <property type="protein sequence ID" value="TQM93073.1"/>
    <property type="molecule type" value="Genomic_DNA"/>
</dbReference>
<dbReference type="RefSeq" id="WP_142080742.1">
    <property type="nucleotide sequence ID" value="NZ_VFPT01000001.1"/>
</dbReference>
<proteinExistence type="predicted"/>
<gene>
    <name evidence="1" type="ORF">BD293_1698</name>
</gene>